<feature type="region of interest" description="Disordered" evidence="1">
    <location>
        <begin position="1"/>
        <end position="21"/>
    </location>
</feature>
<feature type="compositionally biased region" description="Pro residues" evidence="1">
    <location>
        <begin position="284"/>
        <end position="293"/>
    </location>
</feature>
<dbReference type="AlphaFoldDB" id="A0A6A6BZU0"/>
<dbReference type="EMBL" id="ML993643">
    <property type="protein sequence ID" value="KAF2159079.1"/>
    <property type="molecule type" value="Genomic_DNA"/>
</dbReference>
<feature type="region of interest" description="Disordered" evidence="1">
    <location>
        <begin position="134"/>
        <end position="455"/>
    </location>
</feature>
<dbReference type="OrthoDB" id="63113at2759"/>
<evidence type="ECO:0008006" key="4">
    <source>
        <dbReference type="Google" id="ProtNLM"/>
    </source>
</evidence>
<feature type="compositionally biased region" description="Polar residues" evidence="1">
    <location>
        <begin position="379"/>
        <end position="389"/>
    </location>
</feature>
<feature type="compositionally biased region" description="Low complexity" evidence="1">
    <location>
        <begin position="157"/>
        <end position="190"/>
    </location>
</feature>
<keyword evidence="3" id="KW-1185">Reference proteome</keyword>
<feature type="region of interest" description="Disordered" evidence="1">
    <location>
        <begin position="34"/>
        <end position="58"/>
    </location>
</feature>
<organism evidence="2 3">
    <name type="scientific">Zasmidium cellare ATCC 36951</name>
    <dbReference type="NCBI Taxonomy" id="1080233"/>
    <lineage>
        <taxon>Eukaryota</taxon>
        <taxon>Fungi</taxon>
        <taxon>Dikarya</taxon>
        <taxon>Ascomycota</taxon>
        <taxon>Pezizomycotina</taxon>
        <taxon>Dothideomycetes</taxon>
        <taxon>Dothideomycetidae</taxon>
        <taxon>Mycosphaerellales</taxon>
        <taxon>Mycosphaerellaceae</taxon>
        <taxon>Zasmidium</taxon>
    </lineage>
</organism>
<reference evidence="2" key="1">
    <citation type="journal article" date="2020" name="Stud. Mycol.">
        <title>101 Dothideomycetes genomes: a test case for predicting lifestyles and emergence of pathogens.</title>
        <authorList>
            <person name="Haridas S."/>
            <person name="Albert R."/>
            <person name="Binder M."/>
            <person name="Bloem J."/>
            <person name="Labutti K."/>
            <person name="Salamov A."/>
            <person name="Andreopoulos B."/>
            <person name="Baker S."/>
            <person name="Barry K."/>
            <person name="Bills G."/>
            <person name="Bluhm B."/>
            <person name="Cannon C."/>
            <person name="Castanera R."/>
            <person name="Culley D."/>
            <person name="Daum C."/>
            <person name="Ezra D."/>
            <person name="Gonzalez J."/>
            <person name="Henrissat B."/>
            <person name="Kuo A."/>
            <person name="Liang C."/>
            <person name="Lipzen A."/>
            <person name="Lutzoni F."/>
            <person name="Magnuson J."/>
            <person name="Mondo S."/>
            <person name="Nolan M."/>
            <person name="Ohm R."/>
            <person name="Pangilinan J."/>
            <person name="Park H.-J."/>
            <person name="Ramirez L."/>
            <person name="Alfaro M."/>
            <person name="Sun H."/>
            <person name="Tritt A."/>
            <person name="Yoshinaga Y."/>
            <person name="Zwiers L.-H."/>
            <person name="Turgeon B."/>
            <person name="Goodwin S."/>
            <person name="Spatafora J."/>
            <person name="Crous P."/>
            <person name="Grigoriev I."/>
        </authorList>
    </citation>
    <scope>NUCLEOTIDE SEQUENCE</scope>
    <source>
        <strain evidence="2">ATCC 36951</strain>
    </source>
</reference>
<accession>A0A6A6BZU0</accession>
<evidence type="ECO:0000313" key="2">
    <source>
        <dbReference type="EMBL" id="KAF2159079.1"/>
    </source>
</evidence>
<dbReference type="Proteomes" id="UP000799537">
    <property type="component" value="Unassembled WGS sequence"/>
</dbReference>
<dbReference type="GeneID" id="54572390"/>
<feature type="compositionally biased region" description="Basic and acidic residues" evidence="1">
    <location>
        <begin position="438"/>
        <end position="447"/>
    </location>
</feature>
<evidence type="ECO:0000313" key="3">
    <source>
        <dbReference type="Proteomes" id="UP000799537"/>
    </source>
</evidence>
<proteinExistence type="predicted"/>
<gene>
    <name evidence="2" type="ORF">M409DRAFT_71316</name>
</gene>
<sequence>MGRPPGAHSGNRRRAYPQDWELRDAHARYPERFEELDSEEDDGQGVILDPHGYGVRDTRPRGFAGDALYFDGYDLGRDRTSRRGMYDDAGYDDYISEEEDYLDQRSAAYQTAVRDKEESLLQSALDRIARARVKGKTNVNLSQDEMEALERRRNQQPEPASTLASPPATPAKSKVKASSRTSSASSLTSQKTRKKSSGGIFGSPAKSNSKAKVQRKSSVEHAPAYAGGAPPPGIMVPGPNGVPVYAPIYYGPPSPEFARSGRSQSGGGSRSSSKHSRRESTPPEQFPPMPPRYYPNGVSVRPESQGSNRSLPDDVDWYPPPPPSRTRSASNAQYAGYRGPPPEDYDMAPPMPAAQGRRHASGPPDVRYSNLRRAPPSSSPLAQRNATPGQGSGLRRVETSSSSSSDDQGVQVDIVPDENGGYTVRSAPAAAAPAPVPVKEKPSGNETRKRKGGRR</sequence>
<protein>
    <recommendedName>
        <fullName evidence="4">Prenylated rab acceptor 1</fullName>
    </recommendedName>
</protein>
<dbReference type="RefSeq" id="XP_033659968.1">
    <property type="nucleotide sequence ID" value="XM_033819118.1"/>
</dbReference>
<name>A0A6A6BZU0_ZASCE</name>
<evidence type="ECO:0000256" key="1">
    <source>
        <dbReference type="SAM" id="MobiDB-lite"/>
    </source>
</evidence>